<keyword evidence="1" id="KW-0812">Transmembrane</keyword>
<gene>
    <name evidence="3" type="ORF">GCM10011609_43660</name>
</gene>
<feature type="transmembrane region" description="Helical" evidence="1">
    <location>
        <begin position="314"/>
        <end position="336"/>
    </location>
</feature>
<protein>
    <recommendedName>
        <fullName evidence="2">Acyltransferase 3 domain-containing protein</fullName>
    </recommendedName>
</protein>
<evidence type="ECO:0000259" key="2">
    <source>
        <dbReference type="Pfam" id="PF01757"/>
    </source>
</evidence>
<keyword evidence="4" id="KW-1185">Reference proteome</keyword>
<sequence length="364" mass="40318">MNTKPGYMPGLDFVRVVASVAVVYHHYADWIHLDREQYATANEVNSLLVDTLHLNPTLGFAGVAVFLLISGMVITGASFRESGPEFLARRTVRLVPALWVAVFIAWSMVSSGLLPAALPADFGDLFLNAFLINYLVPETSEVLGIDWTLALQFVFYFYVVATMPLLRRWPWVPQAVAVTLVSVLISVVPPEGGPPFSFLRQVATFLPVLFIGQLIALVRSGRLPMLAGVALGAMQYLLFIRADLTSETWPGNGEAYPRTLAILLIVVLLASRADGKLVRARWVAVASKRTYGLFLLHIPVGIPLRRLITPFTGYWLAMCIAIVVVLIATELMYRFVETPVEQWYRKRTKARSTKPAVGQGNRST</sequence>
<evidence type="ECO:0000256" key="1">
    <source>
        <dbReference type="SAM" id="Phobius"/>
    </source>
</evidence>
<feature type="transmembrane region" description="Helical" evidence="1">
    <location>
        <begin position="255"/>
        <end position="271"/>
    </location>
</feature>
<comment type="caution">
    <text evidence="3">The sequence shown here is derived from an EMBL/GenBank/DDBJ whole genome shotgun (WGS) entry which is preliminary data.</text>
</comment>
<feature type="domain" description="Acyltransferase 3" evidence="2">
    <location>
        <begin position="10"/>
        <end position="329"/>
    </location>
</feature>
<feature type="transmembrane region" description="Helical" evidence="1">
    <location>
        <begin position="201"/>
        <end position="218"/>
    </location>
</feature>
<proteinExistence type="predicted"/>
<keyword evidence="1" id="KW-0472">Membrane</keyword>
<evidence type="ECO:0000313" key="4">
    <source>
        <dbReference type="Proteomes" id="UP000597656"/>
    </source>
</evidence>
<feature type="transmembrane region" description="Helical" evidence="1">
    <location>
        <begin position="171"/>
        <end position="189"/>
    </location>
</feature>
<accession>A0ABQ2I5Z0</accession>
<feature type="transmembrane region" description="Helical" evidence="1">
    <location>
        <begin position="58"/>
        <end position="79"/>
    </location>
</feature>
<evidence type="ECO:0000313" key="3">
    <source>
        <dbReference type="EMBL" id="GGN00518.1"/>
    </source>
</evidence>
<dbReference type="RefSeq" id="WP_189156583.1">
    <property type="nucleotide sequence ID" value="NZ_BMNC01000005.1"/>
</dbReference>
<feature type="transmembrane region" description="Helical" evidence="1">
    <location>
        <begin position="291"/>
        <end position="308"/>
    </location>
</feature>
<reference evidence="4" key="1">
    <citation type="journal article" date="2019" name="Int. J. Syst. Evol. Microbiol.">
        <title>The Global Catalogue of Microorganisms (GCM) 10K type strain sequencing project: providing services to taxonomists for standard genome sequencing and annotation.</title>
        <authorList>
            <consortium name="The Broad Institute Genomics Platform"/>
            <consortium name="The Broad Institute Genome Sequencing Center for Infectious Disease"/>
            <person name="Wu L."/>
            <person name="Ma J."/>
        </authorList>
    </citation>
    <scope>NUCLEOTIDE SEQUENCE [LARGE SCALE GENOMIC DNA]</scope>
    <source>
        <strain evidence="4">CGMCC 4.7319</strain>
    </source>
</reference>
<keyword evidence="1" id="KW-1133">Transmembrane helix</keyword>
<feature type="transmembrane region" description="Helical" evidence="1">
    <location>
        <begin position="142"/>
        <end position="159"/>
    </location>
</feature>
<dbReference type="PANTHER" id="PTHR23028:SF53">
    <property type="entry name" value="ACYL_TRANSF_3 DOMAIN-CONTAINING PROTEIN"/>
    <property type="match status" value="1"/>
</dbReference>
<dbReference type="EMBL" id="BMNC01000005">
    <property type="protein sequence ID" value="GGN00518.1"/>
    <property type="molecule type" value="Genomic_DNA"/>
</dbReference>
<dbReference type="InterPro" id="IPR002656">
    <property type="entry name" value="Acyl_transf_3_dom"/>
</dbReference>
<dbReference type="PANTHER" id="PTHR23028">
    <property type="entry name" value="ACETYLTRANSFERASE"/>
    <property type="match status" value="1"/>
</dbReference>
<name>A0ABQ2I5Z0_9PSEU</name>
<dbReference type="Pfam" id="PF01757">
    <property type="entry name" value="Acyl_transf_3"/>
    <property type="match status" value="1"/>
</dbReference>
<dbReference type="InterPro" id="IPR050879">
    <property type="entry name" value="Acyltransferase_3"/>
</dbReference>
<dbReference type="Proteomes" id="UP000597656">
    <property type="component" value="Unassembled WGS sequence"/>
</dbReference>
<organism evidence="3 4">
    <name type="scientific">Lentzea pudingi</name>
    <dbReference type="NCBI Taxonomy" id="1789439"/>
    <lineage>
        <taxon>Bacteria</taxon>
        <taxon>Bacillati</taxon>
        <taxon>Actinomycetota</taxon>
        <taxon>Actinomycetes</taxon>
        <taxon>Pseudonocardiales</taxon>
        <taxon>Pseudonocardiaceae</taxon>
        <taxon>Lentzea</taxon>
    </lineage>
</organism>
<feature type="transmembrane region" description="Helical" evidence="1">
    <location>
        <begin position="91"/>
        <end position="109"/>
    </location>
</feature>
<feature type="transmembrane region" description="Helical" evidence="1">
    <location>
        <begin position="225"/>
        <end position="243"/>
    </location>
</feature>